<evidence type="ECO:0000313" key="2">
    <source>
        <dbReference type="Proteomes" id="UP000647339"/>
    </source>
</evidence>
<proteinExistence type="predicted"/>
<comment type="caution">
    <text evidence="1">The sequence shown here is derived from an EMBL/GenBank/DDBJ whole genome shotgun (WGS) entry which is preliminary data.</text>
</comment>
<evidence type="ECO:0000313" key="1">
    <source>
        <dbReference type="EMBL" id="GGF44286.1"/>
    </source>
</evidence>
<sequence>MEKEMPPKTVELKKAAVHIFKVKNVLNRRVSLGISAHDLSFLLGKANTYVRDVENPFTTLKYNIDDTALLCQVLQLSPSEIYQGVDSSPIALSLNIMVYEYKFGEAYEVYQVVKGAEEKLYEIIPESKDPDFPVESKASLEEIHDWVDELFSSTYFDMPRTAWEMYDIVVEKFGFPVKAKYLRDAVKKYTSKRSYPKLSSNEKSKGFFRTLYRKDIGDGL</sequence>
<evidence type="ECO:0008006" key="3">
    <source>
        <dbReference type="Google" id="ProtNLM"/>
    </source>
</evidence>
<reference evidence="2" key="1">
    <citation type="journal article" date="2019" name="Int. J. Syst. Evol. Microbiol.">
        <title>The Global Catalogue of Microorganisms (GCM) 10K type strain sequencing project: providing services to taxonomists for standard genome sequencing and annotation.</title>
        <authorList>
            <consortium name="The Broad Institute Genomics Platform"/>
            <consortium name="The Broad Institute Genome Sequencing Center for Infectious Disease"/>
            <person name="Wu L."/>
            <person name="Ma J."/>
        </authorList>
    </citation>
    <scope>NUCLEOTIDE SEQUENCE [LARGE SCALE GENOMIC DNA]</scope>
    <source>
        <strain evidence="2">CGMCC 1.15407</strain>
    </source>
</reference>
<dbReference type="Proteomes" id="UP000647339">
    <property type="component" value="Unassembled WGS sequence"/>
</dbReference>
<dbReference type="EMBL" id="BMIU01000021">
    <property type="protein sequence ID" value="GGF44286.1"/>
    <property type="molecule type" value="Genomic_DNA"/>
</dbReference>
<accession>A0ABQ1VA41</accession>
<name>A0ABQ1VA41_9BACT</name>
<organism evidence="1 2">
    <name type="scientific">Echinicola rosea</name>
    <dbReference type="NCBI Taxonomy" id="1807691"/>
    <lineage>
        <taxon>Bacteria</taxon>
        <taxon>Pseudomonadati</taxon>
        <taxon>Bacteroidota</taxon>
        <taxon>Cytophagia</taxon>
        <taxon>Cytophagales</taxon>
        <taxon>Cyclobacteriaceae</taxon>
        <taxon>Echinicola</taxon>
    </lineage>
</organism>
<gene>
    <name evidence="1" type="ORF">GCM10011339_35980</name>
</gene>
<protein>
    <recommendedName>
        <fullName evidence="3">XRE family transcriptional regulator</fullName>
    </recommendedName>
</protein>
<keyword evidence="2" id="KW-1185">Reference proteome</keyword>